<dbReference type="InterPro" id="IPR001810">
    <property type="entry name" value="F-box_dom"/>
</dbReference>
<sequence length="722" mass="82654">MSLCLRFGAMSFGGIAVAPPAPSSILSGLSLALPRLPTLRQFLPQAAPQVSTDPRLEELKKQIEETGDTPFLIDNGMILRAAPKKRTSHRRRREKLYASGDKKIKPLENLVRCPACGHVKRSHFMCMHCFAEIRTFLKSKKKALFPEPTEVKQELDPVDEQLVYPKRRLRMDEVRLREKDWVPKREEPLEYSRDQTRKKYLESTPSQGATREELMGDFAKFPEELLLEIFGFVDNSVALRNLSHTSRALYAYLYDEELWKKHYTYQAQLLEKEGQETPIIRWRGSWRRSILGIDPQYEARPQLPGNLLCSDVLFRPFQCSQVDYSTVFAKVIREEEMYHRDNLLSEDLLDETLPAGRIPRIPEKLLTQRAFDKTWSNKPFILTNSDSSRWPHWDLAALLERFADVKFRQEAVQWPLSLYSQYLAENRDESPLYLFDCNSSAMQTLKNEYVVPEVFQNDAFKVFGKCRPDHAWLIIGSQRSGSTFHKDPNCTSAWNTALVGRKLWIMLPSEIVPPGVSTNDDESEVTSPVGIAEWVLSGFYNDCVKNPSARIGITFPGECMYVPCGWWHMVINLDDSVALTQNFVPSVRLGNALDFMKNKKTQLSGFRPAEVKHALEEILAASKNDDDVETIREWVKKFNELNLNESMLNEDCGEISGLPAMPILELFKKLLIQFGMEKDLARGLEDLAKIEKAELAKTTGKSETWTKLTAAASFSFGFALEE</sequence>
<evidence type="ECO:0000313" key="6">
    <source>
        <dbReference type="EMBL" id="QWW25303.1"/>
    </source>
</evidence>
<dbReference type="Pfam" id="PF01783">
    <property type="entry name" value="Ribosomal_L32p"/>
    <property type="match status" value="1"/>
</dbReference>
<keyword evidence="2" id="KW-0689">Ribosomal protein</keyword>
<dbReference type="InterPro" id="IPR003347">
    <property type="entry name" value="JmjC_dom"/>
</dbReference>
<dbReference type="SUPFAM" id="SSF51197">
    <property type="entry name" value="Clavaminate synthase-like"/>
    <property type="match status" value="1"/>
</dbReference>
<evidence type="ECO:0008006" key="7">
    <source>
        <dbReference type="Google" id="ProtNLM"/>
    </source>
</evidence>
<reference evidence="6" key="1">
    <citation type="submission" date="2021-06" db="EMBL/GenBank/DDBJ databases">
        <title>Candida auris outbreak in lebanese hospital.</title>
        <authorList>
            <person name="Finianos M."/>
        </authorList>
    </citation>
    <scope>NUCLEOTIDE SEQUENCE</scope>
    <source>
        <strain evidence="6">CA7LBN</strain>
    </source>
</reference>
<dbReference type="InterPro" id="IPR050910">
    <property type="entry name" value="JMJD6_ArgDemeth/LysHydrox"/>
</dbReference>
<evidence type="ECO:0000256" key="3">
    <source>
        <dbReference type="ARBA" id="ARBA00023274"/>
    </source>
</evidence>
<dbReference type="EMBL" id="CP076753">
    <property type="protein sequence ID" value="QWW25303.1"/>
    <property type="molecule type" value="Genomic_DNA"/>
</dbReference>
<evidence type="ECO:0000259" key="4">
    <source>
        <dbReference type="PROSITE" id="PS50181"/>
    </source>
</evidence>
<dbReference type="Pfam" id="PF13621">
    <property type="entry name" value="Cupin_8"/>
    <property type="match status" value="1"/>
</dbReference>
<dbReference type="PROSITE" id="PS50181">
    <property type="entry name" value="FBOX"/>
    <property type="match status" value="1"/>
</dbReference>
<dbReference type="InterPro" id="IPR041667">
    <property type="entry name" value="Cupin_8"/>
</dbReference>
<dbReference type="SMART" id="SM00558">
    <property type="entry name" value="JmjC"/>
    <property type="match status" value="1"/>
</dbReference>
<dbReference type="PANTHER" id="PTHR12480:SF21">
    <property type="entry name" value="JMJC DOMAIN-CONTAINING PROTEIN 8"/>
    <property type="match status" value="1"/>
</dbReference>
<dbReference type="InterPro" id="IPR002677">
    <property type="entry name" value="Ribosomal_bL32"/>
</dbReference>
<proteinExistence type="inferred from homology"/>
<dbReference type="GO" id="GO:0003735">
    <property type="term" value="F:structural constituent of ribosome"/>
    <property type="evidence" value="ECO:0007669"/>
    <property type="project" value="InterPro"/>
</dbReference>
<dbReference type="GO" id="GO:0005634">
    <property type="term" value="C:nucleus"/>
    <property type="evidence" value="ECO:0007669"/>
    <property type="project" value="TreeGrafter"/>
</dbReference>
<dbReference type="PROSITE" id="PS51184">
    <property type="entry name" value="JMJC"/>
    <property type="match status" value="1"/>
</dbReference>
<keyword evidence="3" id="KW-0687">Ribonucleoprotein</keyword>
<dbReference type="SUPFAM" id="SSF57829">
    <property type="entry name" value="Zn-binding ribosomal proteins"/>
    <property type="match status" value="1"/>
</dbReference>
<feature type="domain" description="JmjC" evidence="5">
    <location>
        <begin position="440"/>
        <end position="600"/>
    </location>
</feature>
<protein>
    <recommendedName>
        <fullName evidence="7">JmjC domain-containing protein</fullName>
    </recommendedName>
</protein>
<dbReference type="AlphaFoldDB" id="A0A8F3AJB0"/>
<name>A0A8F3AJB0_CANAR</name>
<organism evidence="6">
    <name type="scientific">Candidozyma auris</name>
    <name type="common">Yeast</name>
    <name type="synonym">Candida auris</name>
    <dbReference type="NCBI Taxonomy" id="498019"/>
    <lineage>
        <taxon>Eukaryota</taxon>
        <taxon>Fungi</taxon>
        <taxon>Dikarya</taxon>
        <taxon>Ascomycota</taxon>
        <taxon>Saccharomycotina</taxon>
        <taxon>Pichiomycetes</taxon>
        <taxon>Metschnikowiaceae</taxon>
        <taxon>Candidozyma</taxon>
    </lineage>
</organism>
<evidence type="ECO:0000259" key="5">
    <source>
        <dbReference type="PROSITE" id="PS51184"/>
    </source>
</evidence>
<feature type="domain" description="F-box" evidence="4">
    <location>
        <begin position="215"/>
        <end position="262"/>
    </location>
</feature>
<dbReference type="PANTHER" id="PTHR12480">
    <property type="entry name" value="ARGININE DEMETHYLASE AND LYSYL-HYDROXYLASE JMJD"/>
    <property type="match status" value="1"/>
</dbReference>
<dbReference type="InterPro" id="IPR036047">
    <property type="entry name" value="F-box-like_dom_sf"/>
</dbReference>
<dbReference type="InterPro" id="IPR011332">
    <property type="entry name" value="Ribosomal_zn-bd"/>
</dbReference>
<evidence type="ECO:0000256" key="2">
    <source>
        <dbReference type="ARBA" id="ARBA00022980"/>
    </source>
</evidence>
<gene>
    <name evidence="6" type="ORF">CA7LBN_004185</name>
</gene>
<dbReference type="SUPFAM" id="SSF81383">
    <property type="entry name" value="F-box domain"/>
    <property type="match status" value="1"/>
</dbReference>
<dbReference type="Gene3D" id="2.60.120.650">
    <property type="entry name" value="Cupin"/>
    <property type="match status" value="1"/>
</dbReference>
<dbReference type="Gene3D" id="1.20.1280.50">
    <property type="match status" value="1"/>
</dbReference>
<evidence type="ECO:0000256" key="1">
    <source>
        <dbReference type="ARBA" id="ARBA00008560"/>
    </source>
</evidence>
<dbReference type="Proteomes" id="UP000825438">
    <property type="component" value="Chromosome V"/>
</dbReference>
<accession>A0A8F3AJB0</accession>
<dbReference type="GO" id="GO:0006412">
    <property type="term" value="P:translation"/>
    <property type="evidence" value="ECO:0007669"/>
    <property type="project" value="InterPro"/>
</dbReference>
<comment type="similarity">
    <text evidence="1">Belongs to the bacterial ribosomal protein bL32 family.</text>
</comment>
<dbReference type="GO" id="GO:0015934">
    <property type="term" value="C:large ribosomal subunit"/>
    <property type="evidence" value="ECO:0007669"/>
    <property type="project" value="InterPro"/>
</dbReference>
<dbReference type="Pfam" id="PF12937">
    <property type="entry name" value="F-box-like"/>
    <property type="match status" value="1"/>
</dbReference>
<dbReference type="NCBIfam" id="TIGR01031">
    <property type="entry name" value="rpmF_bact"/>
    <property type="match status" value="1"/>
</dbReference>
<dbReference type="GO" id="GO:0000987">
    <property type="term" value="F:cis-regulatory region sequence-specific DNA binding"/>
    <property type="evidence" value="ECO:0007669"/>
    <property type="project" value="TreeGrafter"/>
</dbReference>